<gene>
    <name evidence="14" type="ORF">MUK42_15508</name>
</gene>
<comment type="similarity">
    <text evidence="3">Belongs to the cyclin family. Cyclin D subfamily.</text>
</comment>
<keyword evidence="10" id="KW-0131">Cell cycle</keyword>
<evidence type="ECO:0000256" key="7">
    <source>
        <dbReference type="ARBA" id="ARBA00022989"/>
    </source>
</evidence>
<evidence type="ECO:0000256" key="8">
    <source>
        <dbReference type="ARBA" id="ARBA00023127"/>
    </source>
</evidence>
<keyword evidence="15" id="KW-1185">Reference proteome</keyword>
<dbReference type="InterPro" id="IPR039877">
    <property type="entry name" value="TMEM131-like"/>
</dbReference>
<feature type="region of interest" description="Disordered" evidence="11">
    <location>
        <begin position="1164"/>
        <end position="1186"/>
    </location>
</feature>
<dbReference type="InterPro" id="IPR036915">
    <property type="entry name" value="Cyclin-like_sf"/>
</dbReference>
<dbReference type="Pfam" id="PF24501">
    <property type="entry name" value="Ig_TMEM131L_5"/>
    <property type="match status" value="1"/>
</dbReference>
<evidence type="ECO:0000256" key="9">
    <source>
        <dbReference type="ARBA" id="ARBA00023136"/>
    </source>
</evidence>
<keyword evidence="4" id="KW-0132">Cell division</keyword>
<evidence type="ECO:0000259" key="13">
    <source>
        <dbReference type="SMART" id="SM01332"/>
    </source>
</evidence>
<protein>
    <recommendedName>
        <fullName evidence="13">Cyclin C-terminal domain-containing protein</fullName>
    </recommendedName>
</protein>
<keyword evidence="8" id="KW-0195">Cyclin</keyword>
<evidence type="ECO:0000256" key="6">
    <source>
        <dbReference type="ARBA" id="ARBA00022729"/>
    </source>
</evidence>
<feature type="transmembrane region" description="Helical" evidence="12">
    <location>
        <begin position="64"/>
        <end position="82"/>
    </location>
</feature>
<dbReference type="Pfam" id="PF00134">
    <property type="entry name" value="Cyclin_N"/>
    <property type="match status" value="1"/>
</dbReference>
<dbReference type="SMART" id="SM01332">
    <property type="entry name" value="Cyclin_C"/>
    <property type="match status" value="1"/>
</dbReference>
<evidence type="ECO:0000256" key="11">
    <source>
        <dbReference type="SAM" id="MobiDB-lite"/>
    </source>
</evidence>
<dbReference type="InterPro" id="IPR004367">
    <property type="entry name" value="Cyclin_C-dom"/>
</dbReference>
<dbReference type="Proteomes" id="UP001055439">
    <property type="component" value="Chromosome 8"/>
</dbReference>
<evidence type="ECO:0000256" key="5">
    <source>
        <dbReference type="ARBA" id="ARBA00022692"/>
    </source>
</evidence>
<evidence type="ECO:0000256" key="10">
    <source>
        <dbReference type="ARBA" id="ARBA00023306"/>
    </source>
</evidence>
<evidence type="ECO:0000313" key="14">
    <source>
        <dbReference type="EMBL" id="URE41185.1"/>
    </source>
</evidence>
<accession>A0A9E7HWA9</accession>
<dbReference type="PANTHER" id="PTHR22050">
    <property type="entry name" value="RW1 PROTEIN HOMOLOG"/>
    <property type="match status" value="1"/>
</dbReference>
<sequence length="1618" mass="179861">MVYQTPKLPKDCVFLLLCFFIGMGFIVEFSASWMPMLVMIFYGGVFFSPLFRGSLRRWKGLSPLLGWFLLMLCLSIVFGTSVDDACGFCADDSPRDVCSGFSASLCFPSTLMGFGFLGEDSYRGPGFVARAGGSGSEWRPANVAAFKMADGSVVSCRLVDTVGATDDEGLSSRGENSGADDVASCVAPLVPDAWMRTSSGITADFDSGILNGSSSLNVDVSPPLLEWGENTLYTPSIALLTVKNTYKKGDLHVHEPFSTDPQYYAFGFRKLTLAPGESASIAFVFLPRRLGLSSAHLILQTSFGGFIIQARGVAVESPYKIEPVIGIGVPSRRRLSRNFSLYNPFTDALHVEEVSAWVSLSGHTNQSVHVVCGMDPLQHSSAKSDYLLSDNEWFRVESNKSGIRWLDIRPHKQWKVSAHKTEPILEMRLWPYAEGMILGAICLKMQSSTQDRTSTIVLPLELEVHRHTNYSDLSGSVSVDIESCGTCNGRQTVLIISLTNDGEDLLSLVNVSEITKSSKLFKVGYNKGLLLFPGTVTRIALISYSSSITAQYLLPDIPTEVMECKLLIETNDSVSPVIKIPCLDLVYANSNNEHGSGITVSDSSYISGLSHYEEEKHTNAITGCSQCLADASFPKKLPHLYFVFLLIYKVLNEDVFCIVFSWSNAYVEEYLHGLTSPYSYGLHRKYYKLVLCGFIAVVFYYLQPKLIEAFKADELILRNWRSQGRVTDVSVLEEHELSFPVVPVGTHFSKWISVHNPSQQAVIMQFVLNSGEVIDKCISADELHEHTFLSRVSEIDSVETRIGFSMSDSAVTEAFVHPSDSALFGPVVFRPLNRCMWRSSGLIRNNLSGVEWFPIRAFGGSHLLILLEDSEPVWKLEFNFHLPTNRPAADLFSYIENTSSLCNHRLSKEIYAKNIGELPLQVKKIKISGTDCALDGFMVHRCKGFALEPGESVKLLISYEADFYTDVVYRDLELAFATGIFVIPMKASLPIQMLNLCRKTFSWTVHWKVPLLIFAAVSIFLLLARIVPHSFLLDTEEYNVNVDDTINAMNKAGKTSCLHHSTKFSRSSDEDENPKSEFVNEHRMCQNVVLDSPKRRQDKQDFVHQKEITFSPPTLTTKPVEVFDKYNLLEAPQSGSLTIRVVKEKGRRRKRRTIGTGLTAKLEVAGGQSGNSTPTSPLSPNVSTPKQAWCLSPESNDVLNAGLSSEQKHQRTHDAVDTLGMRVSETEKHYERSSMMPGRKQYPVTPKLTGKQTTSPSVDFLQSVSNEPFVPAPSVSAAHSPIAPHARAPGRRSNKNKAIETEMVNDGVGKEYTYDIWGDHFSDSFLIRKPRYVSSILLCPEDSNSTEQDMADGGILRDFTLQSEDCVGLTVERESLHLPQGDYVQRLLRGQLGMAVRNDAIDWIQKTQLLSVACLSLAAKVEETEAPLSVDLQVGEVKYVFESRTIQRMELLVLSSREWRIQAVTPFSFIDYFLCKFSDGNPPDSSVVSQSVELILGTVRGTDFLDFRPAEIAAAVALSSLKEIRVLQIDKDLACRSHVDKGRVLRCHELIQEMRLRKKRRHENSRASASSVTRSPIGVLEAARVSYESDDTTVGTRVNCHSLSPAAKRRKLNRASTS</sequence>
<evidence type="ECO:0000256" key="12">
    <source>
        <dbReference type="SAM" id="Phobius"/>
    </source>
</evidence>
<dbReference type="Gene3D" id="1.10.472.10">
    <property type="entry name" value="Cyclin-like"/>
    <property type="match status" value="2"/>
</dbReference>
<reference evidence="14" key="1">
    <citation type="submission" date="2022-05" db="EMBL/GenBank/DDBJ databases">
        <title>The Musa troglodytarum L. genome provides insights into the mechanism of non-climacteric behaviour and enrichment of carotenoids.</title>
        <authorList>
            <person name="Wang J."/>
        </authorList>
    </citation>
    <scope>NUCLEOTIDE SEQUENCE</scope>
    <source>
        <tissue evidence="14">Leaf</tissue>
    </source>
</reference>
<evidence type="ECO:0000256" key="4">
    <source>
        <dbReference type="ARBA" id="ARBA00022618"/>
    </source>
</evidence>
<feature type="region of interest" description="Disordered" evidence="11">
    <location>
        <begin position="1228"/>
        <end position="1255"/>
    </location>
</feature>
<comment type="similarity">
    <text evidence="2">Belongs to the TMEM131 family.</text>
</comment>
<comment type="subcellular location">
    <subcellularLocation>
        <location evidence="1">Membrane</location>
        <topology evidence="1">Single-pass type I membrane protein</topology>
    </subcellularLocation>
</comment>
<name>A0A9E7HWA9_9LILI</name>
<feature type="domain" description="Cyclin C-terminal" evidence="13">
    <location>
        <begin position="1464"/>
        <end position="1575"/>
    </location>
</feature>
<proteinExistence type="inferred from homology"/>
<feature type="transmembrane region" description="Helical" evidence="12">
    <location>
        <begin position="12"/>
        <end position="27"/>
    </location>
</feature>
<dbReference type="InterPro" id="IPR056001">
    <property type="entry name" value="DUF7579"/>
</dbReference>
<dbReference type="Pfam" id="PF12371">
    <property type="entry name" value="TMEM131_like_N"/>
    <property type="match status" value="1"/>
</dbReference>
<organism evidence="14 15">
    <name type="scientific">Musa troglodytarum</name>
    <name type="common">fe'i banana</name>
    <dbReference type="NCBI Taxonomy" id="320322"/>
    <lineage>
        <taxon>Eukaryota</taxon>
        <taxon>Viridiplantae</taxon>
        <taxon>Streptophyta</taxon>
        <taxon>Embryophyta</taxon>
        <taxon>Tracheophyta</taxon>
        <taxon>Spermatophyta</taxon>
        <taxon>Magnoliopsida</taxon>
        <taxon>Liliopsida</taxon>
        <taxon>Zingiberales</taxon>
        <taxon>Musaceae</taxon>
        <taxon>Musa</taxon>
    </lineage>
</organism>
<feature type="compositionally biased region" description="Polar residues" evidence="11">
    <location>
        <begin position="1170"/>
        <end position="1186"/>
    </location>
</feature>
<keyword evidence="5 12" id="KW-0812">Transmembrane</keyword>
<keyword evidence="9 12" id="KW-0472">Membrane</keyword>
<dbReference type="EMBL" id="CP097510">
    <property type="protein sequence ID" value="URE41185.1"/>
    <property type="molecule type" value="Genomic_DNA"/>
</dbReference>
<dbReference type="GO" id="GO:0051301">
    <property type="term" value="P:cell division"/>
    <property type="evidence" value="ECO:0007669"/>
    <property type="project" value="UniProtKB-KW"/>
</dbReference>
<dbReference type="SUPFAM" id="SSF47954">
    <property type="entry name" value="Cyclin-like"/>
    <property type="match status" value="1"/>
</dbReference>
<dbReference type="Pfam" id="PF02984">
    <property type="entry name" value="Cyclin_C"/>
    <property type="match status" value="1"/>
</dbReference>
<dbReference type="InterPro" id="IPR055437">
    <property type="entry name" value="TMEM131L_Ig_5"/>
</dbReference>
<feature type="transmembrane region" description="Helical" evidence="12">
    <location>
        <begin position="33"/>
        <end position="52"/>
    </location>
</feature>
<dbReference type="FunFam" id="1.10.472.10:FF:000040">
    <property type="entry name" value="D6-type cyclin"/>
    <property type="match status" value="1"/>
</dbReference>
<dbReference type="GO" id="GO:0016020">
    <property type="term" value="C:membrane"/>
    <property type="evidence" value="ECO:0007669"/>
    <property type="project" value="UniProtKB-SubCell"/>
</dbReference>
<evidence type="ECO:0000313" key="15">
    <source>
        <dbReference type="Proteomes" id="UP001055439"/>
    </source>
</evidence>
<dbReference type="InterPro" id="IPR022113">
    <property type="entry name" value="TMEM131L_N"/>
</dbReference>
<keyword evidence="6" id="KW-0732">Signal</keyword>
<evidence type="ECO:0000256" key="2">
    <source>
        <dbReference type="ARBA" id="ARBA00006682"/>
    </source>
</evidence>
<dbReference type="PANTHER" id="PTHR22050:SF0">
    <property type="entry name" value="TRANSMEMBRANE PROTEIN 131 HOMOLOG"/>
    <property type="match status" value="1"/>
</dbReference>
<dbReference type="Pfam" id="PF24474">
    <property type="entry name" value="DUF7579"/>
    <property type="match status" value="1"/>
</dbReference>
<dbReference type="InterPro" id="IPR006671">
    <property type="entry name" value="Cyclin_N"/>
</dbReference>
<keyword evidence="7 12" id="KW-1133">Transmembrane helix</keyword>
<dbReference type="CDD" id="cd20544">
    <property type="entry name" value="CYCLIN_AtCycD-like_rpt2"/>
    <property type="match status" value="1"/>
</dbReference>
<evidence type="ECO:0000256" key="1">
    <source>
        <dbReference type="ARBA" id="ARBA00004479"/>
    </source>
</evidence>
<dbReference type="OrthoDB" id="168404at2759"/>
<evidence type="ECO:0000256" key="3">
    <source>
        <dbReference type="ARBA" id="ARBA00009065"/>
    </source>
</evidence>